<protein>
    <recommendedName>
        <fullName evidence="3">Lipoprotein</fullName>
    </recommendedName>
</protein>
<dbReference type="PROSITE" id="PS51257">
    <property type="entry name" value="PROKAR_LIPOPROTEIN"/>
    <property type="match status" value="1"/>
</dbReference>
<name>Q1IU87_KORVE</name>
<dbReference type="Proteomes" id="UP000002432">
    <property type="component" value="Chromosome"/>
</dbReference>
<dbReference type="EMBL" id="CP000360">
    <property type="protein sequence ID" value="ABF39563.1"/>
    <property type="molecule type" value="Genomic_DNA"/>
</dbReference>
<dbReference type="STRING" id="204669.Acid345_0558"/>
<dbReference type="eggNOG" id="COG2834">
    <property type="taxonomic scope" value="Bacteria"/>
</dbReference>
<proteinExistence type="predicted"/>
<accession>Q1IU87</accession>
<organism evidence="1 2">
    <name type="scientific">Koribacter versatilis (strain Ellin345)</name>
    <dbReference type="NCBI Taxonomy" id="204669"/>
    <lineage>
        <taxon>Bacteria</taxon>
        <taxon>Pseudomonadati</taxon>
        <taxon>Acidobacteriota</taxon>
        <taxon>Terriglobia</taxon>
        <taxon>Terriglobales</taxon>
        <taxon>Candidatus Korobacteraceae</taxon>
        <taxon>Candidatus Korobacter</taxon>
    </lineage>
</organism>
<reference evidence="1 2" key="1">
    <citation type="journal article" date="2009" name="Appl. Environ. Microbiol.">
        <title>Three genomes from the phylum Acidobacteria provide insight into the lifestyles of these microorganisms in soils.</title>
        <authorList>
            <person name="Ward N.L."/>
            <person name="Challacombe J.F."/>
            <person name="Janssen P.H."/>
            <person name="Henrissat B."/>
            <person name="Coutinho P.M."/>
            <person name="Wu M."/>
            <person name="Xie G."/>
            <person name="Haft D.H."/>
            <person name="Sait M."/>
            <person name="Badger J."/>
            <person name="Barabote R.D."/>
            <person name="Bradley B."/>
            <person name="Brettin T.S."/>
            <person name="Brinkac L.M."/>
            <person name="Bruce D."/>
            <person name="Creasy T."/>
            <person name="Daugherty S.C."/>
            <person name="Davidsen T.M."/>
            <person name="DeBoy R.T."/>
            <person name="Detter J.C."/>
            <person name="Dodson R.J."/>
            <person name="Durkin A.S."/>
            <person name="Ganapathy A."/>
            <person name="Gwinn-Giglio M."/>
            <person name="Han C.S."/>
            <person name="Khouri H."/>
            <person name="Kiss H."/>
            <person name="Kothari S.P."/>
            <person name="Madupu R."/>
            <person name="Nelson K.E."/>
            <person name="Nelson W.C."/>
            <person name="Paulsen I."/>
            <person name="Penn K."/>
            <person name="Ren Q."/>
            <person name="Rosovitz M.J."/>
            <person name="Selengut J.D."/>
            <person name="Shrivastava S."/>
            <person name="Sullivan S.A."/>
            <person name="Tapia R."/>
            <person name="Thompson L.S."/>
            <person name="Watkins K.L."/>
            <person name="Yang Q."/>
            <person name="Yu C."/>
            <person name="Zafar N."/>
            <person name="Zhou L."/>
            <person name="Kuske C.R."/>
        </authorList>
    </citation>
    <scope>NUCLEOTIDE SEQUENCE [LARGE SCALE GENOMIC DNA]</scope>
    <source>
        <strain evidence="1 2">Ellin345</strain>
    </source>
</reference>
<dbReference type="KEGG" id="aba:Acid345_0558"/>
<dbReference type="Gene3D" id="2.50.20.10">
    <property type="entry name" value="Lipoprotein localisation LolA/LolB/LppX"/>
    <property type="match status" value="1"/>
</dbReference>
<gene>
    <name evidence="1" type="ordered locus">Acid345_0558</name>
</gene>
<dbReference type="HOGENOM" id="CLU_933048_0_0_0"/>
<keyword evidence="2" id="KW-1185">Reference proteome</keyword>
<dbReference type="OrthoDB" id="118204at2"/>
<evidence type="ECO:0000313" key="2">
    <source>
        <dbReference type="Proteomes" id="UP000002432"/>
    </source>
</evidence>
<evidence type="ECO:0008006" key="3">
    <source>
        <dbReference type="Google" id="ProtNLM"/>
    </source>
</evidence>
<evidence type="ECO:0000313" key="1">
    <source>
        <dbReference type="EMBL" id="ABF39563.1"/>
    </source>
</evidence>
<sequence>MRLRPHIQVVAIFSLLLSSSGCLFRSKPVTVRMSDAPLKDATREQLVQQLNEEASKINTMNATVDILASTGGSKKGKITEYQEIRGYVLAERPNYLRMIGLLPIVRNKAFDMVTDGDTFKLYIAPKNRFYVGHNQINKPSPNALENLRPQHINDALLLHEIDPKDEIAVLEGSNEIIQDTKTKKDVEQPNYILDVVRHDKETDKWFLARKIYFSRTTLKPYRQVVYDKNGYVATDASYDDFRPADGTEFPYQIRIWRPQEEYTVTLKIVKLDLNKPMTQDQFALEQPPGSTLVNLDNHVHSANGGAGMGK</sequence>
<dbReference type="EnsemblBacteria" id="ABF39563">
    <property type="protein sequence ID" value="ABF39563"/>
    <property type="gene ID" value="Acid345_0558"/>
</dbReference>
<dbReference type="AlphaFoldDB" id="Q1IU87"/>